<dbReference type="AlphaFoldDB" id="A0AAD8K4W0"/>
<dbReference type="Proteomes" id="UP001229421">
    <property type="component" value="Unassembled WGS sequence"/>
</dbReference>
<evidence type="ECO:0000313" key="1">
    <source>
        <dbReference type="EMBL" id="KAK1413140.1"/>
    </source>
</evidence>
<dbReference type="EMBL" id="JAUHHV010000009">
    <property type="protein sequence ID" value="KAK1413140.1"/>
    <property type="molecule type" value="Genomic_DNA"/>
</dbReference>
<sequence>MDANPTNTKFPILSYVMSKFPTVNRSHSPDFDIKQPQPPPSAVLEPVFELTERMPYLNDHELISSMREAFVDVSRTRSILKTLGDCPDHEFVDIARSRLAEIESHFKYKCPHT</sequence>
<name>A0AAD8K4W0_TARER</name>
<organism evidence="1 2">
    <name type="scientific">Tagetes erecta</name>
    <name type="common">African marigold</name>
    <dbReference type="NCBI Taxonomy" id="13708"/>
    <lineage>
        <taxon>Eukaryota</taxon>
        <taxon>Viridiplantae</taxon>
        <taxon>Streptophyta</taxon>
        <taxon>Embryophyta</taxon>
        <taxon>Tracheophyta</taxon>
        <taxon>Spermatophyta</taxon>
        <taxon>Magnoliopsida</taxon>
        <taxon>eudicotyledons</taxon>
        <taxon>Gunneridae</taxon>
        <taxon>Pentapetalae</taxon>
        <taxon>asterids</taxon>
        <taxon>campanulids</taxon>
        <taxon>Asterales</taxon>
        <taxon>Asteraceae</taxon>
        <taxon>Asteroideae</taxon>
        <taxon>Heliantheae alliance</taxon>
        <taxon>Tageteae</taxon>
        <taxon>Tagetes</taxon>
    </lineage>
</organism>
<proteinExistence type="predicted"/>
<comment type="caution">
    <text evidence="1">The sequence shown here is derived from an EMBL/GenBank/DDBJ whole genome shotgun (WGS) entry which is preliminary data.</text>
</comment>
<protein>
    <submittedName>
        <fullName evidence="1">Uncharacterized protein</fullName>
    </submittedName>
</protein>
<reference evidence="1" key="1">
    <citation type="journal article" date="2023" name="bioRxiv">
        <title>Improved chromosome-level genome assembly for marigold (Tagetes erecta).</title>
        <authorList>
            <person name="Jiang F."/>
            <person name="Yuan L."/>
            <person name="Wang S."/>
            <person name="Wang H."/>
            <person name="Xu D."/>
            <person name="Wang A."/>
            <person name="Fan W."/>
        </authorList>
    </citation>
    <scope>NUCLEOTIDE SEQUENCE</scope>
    <source>
        <strain evidence="1">WSJ</strain>
        <tissue evidence="1">Leaf</tissue>
    </source>
</reference>
<accession>A0AAD8K4W0</accession>
<keyword evidence="2" id="KW-1185">Reference proteome</keyword>
<evidence type="ECO:0000313" key="2">
    <source>
        <dbReference type="Proteomes" id="UP001229421"/>
    </source>
</evidence>
<gene>
    <name evidence="1" type="ORF">QVD17_34907</name>
</gene>